<dbReference type="OrthoDB" id="10639365at2759"/>
<name>A0A183DIX5_9BILA</name>
<evidence type="ECO:0000313" key="3">
    <source>
        <dbReference type="WBParaSite" id="GPUH_0000867601-mRNA-1"/>
    </source>
</evidence>
<organism evidence="3">
    <name type="scientific">Gongylonema pulchrum</name>
    <dbReference type="NCBI Taxonomy" id="637853"/>
    <lineage>
        <taxon>Eukaryota</taxon>
        <taxon>Metazoa</taxon>
        <taxon>Ecdysozoa</taxon>
        <taxon>Nematoda</taxon>
        <taxon>Chromadorea</taxon>
        <taxon>Rhabditida</taxon>
        <taxon>Spirurina</taxon>
        <taxon>Spiruromorpha</taxon>
        <taxon>Spiruroidea</taxon>
        <taxon>Gongylonematidae</taxon>
        <taxon>Gongylonema</taxon>
    </lineage>
</organism>
<dbReference type="AlphaFoldDB" id="A0A183DIX5"/>
<protein>
    <submittedName>
        <fullName evidence="3">DAZ-associated protein 2</fullName>
    </submittedName>
</protein>
<gene>
    <name evidence="1" type="ORF">GPUH_LOCUS8670</name>
</gene>
<reference evidence="1 2" key="2">
    <citation type="submission" date="2018-11" db="EMBL/GenBank/DDBJ databases">
        <authorList>
            <consortium name="Pathogen Informatics"/>
        </authorList>
    </citation>
    <scope>NUCLEOTIDE SEQUENCE [LARGE SCALE GENOMIC DNA]</scope>
</reference>
<evidence type="ECO:0000313" key="1">
    <source>
        <dbReference type="EMBL" id="VDK64300.1"/>
    </source>
</evidence>
<reference evidence="3" key="1">
    <citation type="submission" date="2016-06" db="UniProtKB">
        <authorList>
            <consortium name="WormBaseParasite"/>
        </authorList>
    </citation>
    <scope>IDENTIFICATION</scope>
</reference>
<dbReference type="Proteomes" id="UP000271098">
    <property type="component" value="Unassembled WGS sequence"/>
</dbReference>
<proteinExistence type="predicted"/>
<sequence length="95" mass="10436">MQGVGLYVPAGPAQPYTQQLMSQYQVPYFGPYPPQLSMGASASMPPPPVPPPTTNAVITAPPPFQLIQVRRLRFFKYRLFQIILIFSKGNGGEKG</sequence>
<dbReference type="EMBL" id="UYRT01025880">
    <property type="protein sequence ID" value="VDK64300.1"/>
    <property type="molecule type" value="Genomic_DNA"/>
</dbReference>
<keyword evidence="2" id="KW-1185">Reference proteome</keyword>
<dbReference type="WBParaSite" id="GPUH_0000867601-mRNA-1">
    <property type="protein sequence ID" value="GPUH_0000867601-mRNA-1"/>
    <property type="gene ID" value="GPUH_0000867601"/>
</dbReference>
<accession>A0A183DIX5</accession>
<evidence type="ECO:0000313" key="2">
    <source>
        <dbReference type="Proteomes" id="UP000271098"/>
    </source>
</evidence>